<evidence type="ECO:0000313" key="2">
    <source>
        <dbReference type="EMBL" id="QDS99840.1"/>
    </source>
</evidence>
<dbReference type="OrthoDB" id="225378at2"/>
<keyword evidence="3" id="KW-1185">Reference proteome</keyword>
<evidence type="ECO:0000313" key="3">
    <source>
        <dbReference type="Proteomes" id="UP000319852"/>
    </source>
</evidence>
<accession>A0A517MY78</accession>
<proteinExistence type="predicted"/>
<name>A0A517MY78_9BACT</name>
<reference evidence="2 3" key="1">
    <citation type="submission" date="2019-02" db="EMBL/GenBank/DDBJ databases">
        <title>Deep-cultivation of Planctomycetes and their phenomic and genomic characterization uncovers novel biology.</title>
        <authorList>
            <person name="Wiegand S."/>
            <person name="Jogler M."/>
            <person name="Boedeker C."/>
            <person name="Pinto D."/>
            <person name="Vollmers J."/>
            <person name="Rivas-Marin E."/>
            <person name="Kohn T."/>
            <person name="Peeters S.H."/>
            <person name="Heuer A."/>
            <person name="Rast P."/>
            <person name="Oberbeckmann S."/>
            <person name="Bunk B."/>
            <person name="Jeske O."/>
            <person name="Meyerdierks A."/>
            <person name="Storesund J.E."/>
            <person name="Kallscheuer N."/>
            <person name="Luecker S."/>
            <person name="Lage O.M."/>
            <person name="Pohl T."/>
            <person name="Merkel B.J."/>
            <person name="Hornburger P."/>
            <person name="Mueller R.-W."/>
            <person name="Bruemmer F."/>
            <person name="Labrenz M."/>
            <person name="Spormann A.M."/>
            <person name="Op den Camp H."/>
            <person name="Overmann J."/>
            <person name="Amann R."/>
            <person name="Jetten M.S.M."/>
            <person name="Mascher T."/>
            <person name="Medema M.H."/>
            <person name="Devos D.P."/>
            <person name="Kaster A.-K."/>
            <person name="Ovreas L."/>
            <person name="Rohde M."/>
            <person name="Galperin M.Y."/>
            <person name="Jogler C."/>
        </authorList>
    </citation>
    <scope>NUCLEOTIDE SEQUENCE [LARGE SCALE GENOMIC DNA]</scope>
    <source>
        <strain evidence="2 3">HG15A2</strain>
    </source>
</reference>
<sequence precursor="true">MNVSRYLKLVAATLAVALIVPTASSALGQAVGTEQFLAASEAAFEEAPISTPTDTSDFQFVDDFTLPTTSNTSVIEDRWVRPTQAQTRGNRNDAVRVANRSRRSARTPYMIGDSPGEEYDMFGPHSNGLTVDGLDMLSVNHPALTGNRFNASEAGSFLPTDRVFFSYRHLHNASGTNFFGNVDTVDIERFLIGFEKTALDGRVSAELRIPLLLQLDSDLSGDKLLSGDRSGEFGNMSVTLKALIAARRKFALGAGLAVNIPTAEDLTVRQTVDTPLVIDPGAGVTGLADFSINGQFQNDTTSLIPYLAWLFKPTDRFFQQGFLQIDVPLNSSDASLDVDGVILPDSDYDTLDITNSQTGNIELQTLLRLNMGFGYWLKQGRKNGQATGLAALMEVHYTTDLGDGSAFEMPLGSLNDPSATLPDIPLTARAGTGDADFDVVNLSSGLALDLGGCVITNGVIVPISDDRYFDFEYNLQINKRF</sequence>
<dbReference type="EMBL" id="CP036263">
    <property type="protein sequence ID" value="QDS99840.1"/>
    <property type="molecule type" value="Genomic_DNA"/>
</dbReference>
<organism evidence="2 3">
    <name type="scientific">Adhaeretor mobilis</name>
    <dbReference type="NCBI Taxonomy" id="1930276"/>
    <lineage>
        <taxon>Bacteria</taxon>
        <taxon>Pseudomonadati</taxon>
        <taxon>Planctomycetota</taxon>
        <taxon>Planctomycetia</taxon>
        <taxon>Pirellulales</taxon>
        <taxon>Lacipirellulaceae</taxon>
        <taxon>Adhaeretor</taxon>
    </lineage>
</organism>
<dbReference type="RefSeq" id="WP_145061004.1">
    <property type="nucleotide sequence ID" value="NZ_CP036263.1"/>
</dbReference>
<keyword evidence="1" id="KW-0732">Signal</keyword>
<protein>
    <submittedName>
        <fullName evidence="2">Uncharacterized protein</fullName>
    </submittedName>
</protein>
<evidence type="ECO:0000256" key="1">
    <source>
        <dbReference type="SAM" id="SignalP"/>
    </source>
</evidence>
<feature type="chain" id="PRO_5021941718" evidence="1">
    <location>
        <begin position="26"/>
        <end position="481"/>
    </location>
</feature>
<gene>
    <name evidence="2" type="ORF">HG15A2_31710</name>
</gene>
<dbReference type="AlphaFoldDB" id="A0A517MY78"/>
<feature type="signal peptide" evidence="1">
    <location>
        <begin position="1"/>
        <end position="25"/>
    </location>
</feature>
<dbReference type="Proteomes" id="UP000319852">
    <property type="component" value="Chromosome"/>
</dbReference>
<dbReference type="KEGG" id="amob:HG15A2_31710"/>